<dbReference type="Proteomes" id="UP000018208">
    <property type="component" value="Unassembled WGS sequence"/>
</dbReference>
<feature type="region of interest" description="Disordered" evidence="2">
    <location>
        <begin position="87"/>
        <end position="106"/>
    </location>
</feature>
<evidence type="ECO:0000256" key="1">
    <source>
        <dbReference type="SAM" id="Coils"/>
    </source>
</evidence>
<evidence type="ECO:0000256" key="2">
    <source>
        <dbReference type="SAM" id="MobiDB-lite"/>
    </source>
</evidence>
<dbReference type="PROSITE" id="PS50020">
    <property type="entry name" value="WW_DOMAIN_2"/>
    <property type="match status" value="1"/>
</dbReference>
<dbReference type="Gene3D" id="3.30.1470.10">
    <property type="entry name" value="Photosystem I PsaD, reaction center subunit II"/>
    <property type="match status" value="1"/>
</dbReference>
<dbReference type="Pfam" id="PF00397">
    <property type="entry name" value="WW"/>
    <property type="match status" value="1"/>
</dbReference>
<feature type="domain" description="WW" evidence="3">
    <location>
        <begin position="43"/>
        <end position="76"/>
    </location>
</feature>
<dbReference type="EMBL" id="KI546046">
    <property type="protein sequence ID" value="EST47181.1"/>
    <property type="molecule type" value="Genomic_DNA"/>
</dbReference>
<evidence type="ECO:0000313" key="6">
    <source>
        <dbReference type="Proteomes" id="UP000018208"/>
    </source>
</evidence>
<evidence type="ECO:0000313" key="5">
    <source>
        <dbReference type="EMBL" id="KAH0575672.1"/>
    </source>
</evidence>
<dbReference type="PANTHER" id="PTHR21715:SF0">
    <property type="entry name" value="RH04127P"/>
    <property type="match status" value="1"/>
</dbReference>
<evidence type="ECO:0000313" key="4">
    <source>
        <dbReference type="EMBL" id="EST47181.1"/>
    </source>
</evidence>
<dbReference type="InterPro" id="IPR001202">
    <property type="entry name" value="WW_dom"/>
</dbReference>
<name>V6LU26_9EUKA</name>
<dbReference type="SMART" id="SM00456">
    <property type="entry name" value="WW"/>
    <property type="match status" value="1"/>
</dbReference>
<dbReference type="OrthoDB" id="6344460at2759"/>
<feature type="coiled-coil region" evidence="1">
    <location>
        <begin position="179"/>
        <end position="224"/>
    </location>
</feature>
<dbReference type="InterPro" id="IPR036020">
    <property type="entry name" value="WW_dom_sf"/>
</dbReference>
<reference evidence="5" key="2">
    <citation type="submission" date="2020-12" db="EMBL/GenBank/DDBJ databases">
        <title>New Spironucleus salmonicida genome in near-complete chromosomes.</title>
        <authorList>
            <person name="Xu F."/>
            <person name="Kurt Z."/>
            <person name="Jimenez-Gonzalez A."/>
            <person name="Astvaldsson A."/>
            <person name="Andersson J.O."/>
            <person name="Svard S.G."/>
        </authorList>
    </citation>
    <scope>NUCLEOTIDE SEQUENCE</scope>
    <source>
        <strain evidence="5">ATCC 50377</strain>
    </source>
</reference>
<reference evidence="4 5" key="1">
    <citation type="journal article" date="2014" name="PLoS Genet.">
        <title>The Genome of Spironucleus salmonicida Highlights a Fish Pathogen Adapted to Fluctuating Environments.</title>
        <authorList>
            <person name="Xu F."/>
            <person name="Jerlstrom-Hultqvist J."/>
            <person name="Einarsson E."/>
            <person name="Astvaldsson A."/>
            <person name="Svard S.G."/>
            <person name="Andersson J.O."/>
        </authorList>
    </citation>
    <scope>NUCLEOTIDE SEQUENCE</scope>
    <source>
        <strain evidence="5">ATCC 50377</strain>
    </source>
</reference>
<sequence>MQQVVDEDWIPDPEEIQDYAEYIGIDVANEKHLLWIAEEGLKAPLPDNWIAAKTDDGDVYYQNTKTKESSWDHPCDSLYQEKVIEQRKKGSQVKPQQSKVQDIKKDEVKQVQSQKPIVAEIPPFNIIQRNRAPSPESKIGFIDAPEVDMENIKYSANSVATNLQIDFSNEILKITNAHAEEIKIILKQQSNEISQLNRDHQQKIQQLENDNTREVRQIRNKHDEEIMSLKKQLNQEWIEVQHEVRKTQFQDHGQPDIYNQELAKSQTLIAAQKIQVADADKQVSDKKRELGQLQLDIEQLTDRITYATDQKTRLIQELEQLSHENMQTKQKLNQQVDEKMKKLQQNQTSSNNNVYDVSSQENIRLKRQIQEIYDAYEKLKNKVKTGHQPSDQGTNNKLQSYISVDAFSQLANTIIYTLPDPFRTRLLFMKYIVLLLSNGLSSIKHQIDLQIKSIEAKRSSFTAEQQLYQHSEDKNILQKLYKQRKQIDTDSQIVNQKVNDFRKSQEFLKQYRSFLNSAVKFISILSKGSQIIELCTEFYQQTSTSSFTELFNFAVDGEEAWIFPPLQQIDQTSRIEPQLENIRNQVISLLSNEDKRTLQVISDSMISCKISSNLENSSIFGIISSFADSSNINIEYINTKYMLYKYQEVPEILANIGIKQGIFSTKQENNNQVCSQDNKLINKTEQLSNQHLLIDQVVRQNDEWLNTFKKTMK</sequence>
<feature type="coiled-coil region" evidence="1">
    <location>
        <begin position="269"/>
        <end position="382"/>
    </location>
</feature>
<dbReference type="CDD" id="cd00201">
    <property type="entry name" value="WW"/>
    <property type="match status" value="1"/>
</dbReference>
<organism evidence="4">
    <name type="scientific">Spironucleus salmonicida</name>
    <dbReference type="NCBI Taxonomy" id="348837"/>
    <lineage>
        <taxon>Eukaryota</taxon>
        <taxon>Metamonada</taxon>
        <taxon>Diplomonadida</taxon>
        <taxon>Hexamitidae</taxon>
        <taxon>Hexamitinae</taxon>
        <taxon>Spironucleus</taxon>
    </lineage>
</organism>
<dbReference type="SUPFAM" id="SSF51045">
    <property type="entry name" value="WW domain"/>
    <property type="match status" value="1"/>
</dbReference>
<evidence type="ECO:0000259" key="3">
    <source>
        <dbReference type="PROSITE" id="PS50020"/>
    </source>
</evidence>
<proteinExistence type="predicted"/>
<dbReference type="PANTHER" id="PTHR21715">
    <property type="entry name" value="RH04127P"/>
    <property type="match status" value="1"/>
</dbReference>
<protein>
    <submittedName>
        <fullName evidence="5">WW domain-containing protein</fullName>
    </submittedName>
</protein>
<dbReference type="VEuPathDB" id="GiardiaDB:SS50377_23312"/>
<dbReference type="AlphaFoldDB" id="V6LU26"/>
<keyword evidence="6" id="KW-1185">Reference proteome</keyword>
<dbReference type="EMBL" id="AUWU02000003">
    <property type="protein sequence ID" value="KAH0575672.1"/>
    <property type="molecule type" value="Genomic_DNA"/>
</dbReference>
<dbReference type="PROSITE" id="PS01159">
    <property type="entry name" value="WW_DOMAIN_1"/>
    <property type="match status" value="1"/>
</dbReference>
<keyword evidence="1" id="KW-0175">Coiled coil</keyword>
<accession>V6LU26</accession>
<dbReference type="InterPro" id="IPR053233">
    <property type="entry name" value="ABRA-related"/>
</dbReference>
<gene>
    <name evidence="4" type="ORF">SS50377_12692</name>
    <name evidence="5" type="ORF">SS50377_23312</name>
</gene>